<dbReference type="AlphaFoldDB" id="A0A553SQ78"/>
<dbReference type="EMBL" id="RIBP01000004">
    <property type="protein sequence ID" value="TRZ39149.1"/>
    <property type="molecule type" value="Genomic_DNA"/>
</dbReference>
<keyword evidence="1" id="KW-1133">Transmembrane helix</keyword>
<dbReference type="Proteomes" id="UP000319837">
    <property type="component" value="Unassembled WGS sequence"/>
</dbReference>
<proteinExistence type="predicted"/>
<name>A0A553SQ78_NIACI</name>
<keyword evidence="1" id="KW-0472">Membrane</keyword>
<feature type="transmembrane region" description="Helical" evidence="1">
    <location>
        <begin position="26"/>
        <end position="51"/>
    </location>
</feature>
<keyword evidence="1" id="KW-0812">Transmembrane</keyword>
<accession>A0A553SQ78</accession>
<evidence type="ECO:0008006" key="4">
    <source>
        <dbReference type="Google" id="ProtNLM"/>
    </source>
</evidence>
<sequence>MGYGVPILGVVLGLHYSMEKTKKRKYIVWGIVLMFAISPFLSFAIGLSYAIISESGWAALIMLYIFPIIFLIGLVMLLIGIFKKDKSEVL</sequence>
<comment type="caution">
    <text evidence="2">The sequence shown here is derived from an EMBL/GenBank/DDBJ whole genome shotgun (WGS) entry which is preliminary data.</text>
</comment>
<organism evidence="2 3">
    <name type="scientific">Niallia circulans</name>
    <name type="common">Bacillus circulans</name>
    <dbReference type="NCBI Taxonomy" id="1397"/>
    <lineage>
        <taxon>Bacteria</taxon>
        <taxon>Bacillati</taxon>
        <taxon>Bacillota</taxon>
        <taxon>Bacilli</taxon>
        <taxon>Bacillales</taxon>
        <taxon>Bacillaceae</taxon>
        <taxon>Niallia</taxon>
    </lineage>
</organism>
<evidence type="ECO:0000256" key="1">
    <source>
        <dbReference type="SAM" id="Phobius"/>
    </source>
</evidence>
<evidence type="ECO:0000313" key="3">
    <source>
        <dbReference type="Proteomes" id="UP000319837"/>
    </source>
</evidence>
<feature type="transmembrane region" description="Helical" evidence="1">
    <location>
        <begin position="57"/>
        <end position="82"/>
    </location>
</feature>
<reference evidence="3" key="1">
    <citation type="submission" date="2018-10" db="EMBL/GenBank/DDBJ databases">
        <title>FDA dAtabase for Regulatory Grade micrObial Sequences (FDA-ARGOS): Supporting development and validation of Infectious Disease Dx tests.</title>
        <authorList>
            <person name="Minogue T."/>
            <person name="Wolcott M."/>
            <person name="Wasieloski L."/>
            <person name="Aguilar W."/>
            <person name="Moore D."/>
            <person name="Tallon L."/>
            <person name="Sadzewicz L."/>
            <person name="Sengamalay N."/>
            <person name="Ott S."/>
            <person name="Godinez A."/>
            <person name="Nagaraj S."/>
            <person name="Vavikolanu K."/>
            <person name="Vyas G."/>
            <person name="Nadendla S."/>
            <person name="George J."/>
            <person name="Sichtig H."/>
        </authorList>
    </citation>
    <scope>NUCLEOTIDE SEQUENCE [LARGE SCALE GENOMIC DNA]</scope>
    <source>
        <strain evidence="3">FDAARGOS_343</strain>
    </source>
</reference>
<evidence type="ECO:0000313" key="2">
    <source>
        <dbReference type="EMBL" id="TRZ39149.1"/>
    </source>
</evidence>
<protein>
    <recommendedName>
        <fullName evidence="4">NADH dehydrogenase subunit 6</fullName>
    </recommendedName>
</protein>
<gene>
    <name evidence="2" type="ORF">CEQ21_21945</name>
</gene>